<sequence length="193" mass="22387">METKKENRWNVPNALSIYRLLALPFISYAILIENRNLFILLLSINLITDILDGLIARLFKLQTEFGAKLDSVADIGTYLMAFMGMITLEKAFVATYKIQFMILIVLWIVPQVYALIRFQRFPSFHLWSYKITGYLQGIFIFSYFVLGFHAIYFHLMLIVSCLAYLEELILVITLPKLQSNLKSIFLIQQQKGG</sequence>
<evidence type="ECO:0000256" key="1">
    <source>
        <dbReference type="ARBA" id="ARBA00022679"/>
    </source>
</evidence>
<dbReference type="Gene3D" id="1.20.120.1760">
    <property type="match status" value="1"/>
</dbReference>
<dbReference type="InterPro" id="IPR043130">
    <property type="entry name" value="CDP-OH_PTrfase_TM_dom"/>
</dbReference>
<keyword evidence="3" id="KW-0472">Membrane</keyword>
<reference evidence="4 5" key="1">
    <citation type="submission" date="2018-04" db="EMBL/GenBank/DDBJ databases">
        <title>Sphingobacterium sp. M46 Genome.</title>
        <authorList>
            <person name="Cheng J."/>
            <person name="Li Y."/>
        </authorList>
    </citation>
    <scope>NUCLEOTIDE SEQUENCE [LARGE SCALE GENOMIC DNA]</scope>
    <source>
        <strain evidence="4 5">M46</strain>
    </source>
</reference>
<keyword evidence="5" id="KW-1185">Reference proteome</keyword>
<accession>A0A363NYA1</accession>
<dbReference type="EMBL" id="QCXX01000001">
    <property type="protein sequence ID" value="PUV25717.1"/>
    <property type="molecule type" value="Genomic_DNA"/>
</dbReference>
<dbReference type="Pfam" id="PF01066">
    <property type="entry name" value="CDP-OH_P_transf"/>
    <property type="match status" value="1"/>
</dbReference>
<comment type="caution">
    <text evidence="4">The sequence shown here is derived from an EMBL/GenBank/DDBJ whole genome shotgun (WGS) entry which is preliminary data.</text>
</comment>
<feature type="transmembrane region" description="Helical" evidence="3">
    <location>
        <begin position="12"/>
        <end position="31"/>
    </location>
</feature>
<evidence type="ECO:0000256" key="3">
    <source>
        <dbReference type="SAM" id="Phobius"/>
    </source>
</evidence>
<dbReference type="RefSeq" id="WP_108632028.1">
    <property type="nucleotide sequence ID" value="NZ_QCXX01000001.1"/>
</dbReference>
<evidence type="ECO:0000313" key="4">
    <source>
        <dbReference type="EMBL" id="PUV25717.1"/>
    </source>
</evidence>
<feature type="transmembrane region" description="Helical" evidence="3">
    <location>
        <begin position="37"/>
        <end position="59"/>
    </location>
</feature>
<evidence type="ECO:0000313" key="5">
    <source>
        <dbReference type="Proteomes" id="UP000250831"/>
    </source>
</evidence>
<proteinExistence type="inferred from homology"/>
<feature type="transmembrane region" description="Helical" evidence="3">
    <location>
        <begin position="94"/>
        <end position="115"/>
    </location>
</feature>
<organism evidence="4 5">
    <name type="scientific">Sphingobacterium athyrii</name>
    <dbReference type="NCBI Taxonomy" id="2152717"/>
    <lineage>
        <taxon>Bacteria</taxon>
        <taxon>Pseudomonadati</taxon>
        <taxon>Bacteroidota</taxon>
        <taxon>Sphingobacteriia</taxon>
        <taxon>Sphingobacteriales</taxon>
        <taxon>Sphingobacteriaceae</taxon>
        <taxon>Sphingobacterium</taxon>
    </lineage>
</organism>
<name>A0A363NYA1_9SPHI</name>
<dbReference type="OrthoDB" id="9785031at2"/>
<dbReference type="GO" id="GO:0016020">
    <property type="term" value="C:membrane"/>
    <property type="evidence" value="ECO:0007669"/>
    <property type="project" value="InterPro"/>
</dbReference>
<dbReference type="PROSITE" id="PS00379">
    <property type="entry name" value="CDP_ALCOHOL_P_TRANSF"/>
    <property type="match status" value="1"/>
</dbReference>
<dbReference type="Proteomes" id="UP000250831">
    <property type="component" value="Unassembled WGS sequence"/>
</dbReference>
<keyword evidence="3" id="KW-1133">Transmembrane helix</keyword>
<dbReference type="InterPro" id="IPR000462">
    <property type="entry name" value="CDP-OH_P_trans"/>
</dbReference>
<keyword evidence="3" id="KW-0812">Transmembrane</keyword>
<dbReference type="GO" id="GO:0008654">
    <property type="term" value="P:phospholipid biosynthetic process"/>
    <property type="evidence" value="ECO:0007669"/>
    <property type="project" value="InterPro"/>
</dbReference>
<comment type="similarity">
    <text evidence="2">Belongs to the CDP-alcohol phosphatidyltransferase class-I family.</text>
</comment>
<protein>
    <submittedName>
        <fullName evidence="4">CDP-alcohol phosphatidyltransferase</fullName>
    </submittedName>
</protein>
<gene>
    <name evidence="4" type="ORF">DCO56_01675</name>
</gene>
<feature type="transmembrane region" description="Helical" evidence="3">
    <location>
        <begin position="127"/>
        <end position="145"/>
    </location>
</feature>
<keyword evidence="1 2" id="KW-0808">Transferase</keyword>
<feature type="transmembrane region" description="Helical" evidence="3">
    <location>
        <begin position="71"/>
        <end position="88"/>
    </location>
</feature>
<dbReference type="AlphaFoldDB" id="A0A363NYA1"/>
<dbReference type="InterPro" id="IPR048254">
    <property type="entry name" value="CDP_ALCOHOL_P_TRANSF_CS"/>
</dbReference>
<dbReference type="GO" id="GO:0016780">
    <property type="term" value="F:phosphotransferase activity, for other substituted phosphate groups"/>
    <property type="evidence" value="ECO:0007669"/>
    <property type="project" value="InterPro"/>
</dbReference>
<evidence type="ECO:0000256" key="2">
    <source>
        <dbReference type="RuleBase" id="RU003750"/>
    </source>
</evidence>